<sequence length="220" mass="23430">MCGNRTVSRIALRRSAGCAKECRAAKMGRTAVAPRRPRLAASVLLIPVDFLPGSRRPPRRLVPLSVARVRPRQSRCLPLPLSLAPRDLRARARAEIHAAAARGRAGPGSARNPLLLAPADVAGAACASLAIRTGCFLPVSRRQAGLGRTRPARPSLSTSPSFASSRVLAACSDACSPGSESRFPALPRPGIVASLPSLFILVYASWFMHPTRYMVRSILV</sequence>
<gene>
    <name evidence="2" type="ORF">B0H15DRAFT_947845</name>
</gene>
<comment type="caution">
    <text evidence="2">The sequence shown here is derived from an EMBL/GenBank/DDBJ whole genome shotgun (WGS) entry which is preliminary data.</text>
</comment>
<proteinExistence type="predicted"/>
<dbReference type="EMBL" id="JARJCN010000018">
    <property type="protein sequence ID" value="KAJ7092279.1"/>
    <property type="molecule type" value="Genomic_DNA"/>
</dbReference>
<name>A0AAD6XQL2_9AGAR</name>
<keyword evidence="3" id="KW-1185">Reference proteome</keyword>
<accession>A0AAD6XQL2</accession>
<keyword evidence="1" id="KW-0812">Transmembrane</keyword>
<keyword evidence="1" id="KW-1133">Transmembrane helix</keyword>
<protein>
    <submittedName>
        <fullName evidence="2">Uncharacterized protein</fullName>
    </submittedName>
</protein>
<dbReference type="Proteomes" id="UP001222325">
    <property type="component" value="Unassembled WGS sequence"/>
</dbReference>
<evidence type="ECO:0000313" key="3">
    <source>
        <dbReference type="Proteomes" id="UP001222325"/>
    </source>
</evidence>
<dbReference type="AlphaFoldDB" id="A0AAD6XQL2"/>
<evidence type="ECO:0000313" key="2">
    <source>
        <dbReference type="EMBL" id="KAJ7092279.1"/>
    </source>
</evidence>
<keyword evidence="1" id="KW-0472">Membrane</keyword>
<reference evidence="2" key="1">
    <citation type="submission" date="2023-03" db="EMBL/GenBank/DDBJ databases">
        <title>Massive genome expansion in bonnet fungi (Mycena s.s.) driven by repeated elements and novel gene families across ecological guilds.</title>
        <authorList>
            <consortium name="Lawrence Berkeley National Laboratory"/>
            <person name="Harder C.B."/>
            <person name="Miyauchi S."/>
            <person name="Viragh M."/>
            <person name="Kuo A."/>
            <person name="Thoen E."/>
            <person name="Andreopoulos B."/>
            <person name="Lu D."/>
            <person name="Skrede I."/>
            <person name="Drula E."/>
            <person name="Henrissat B."/>
            <person name="Morin E."/>
            <person name="Kohler A."/>
            <person name="Barry K."/>
            <person name="LaButti K."/>
            <person name="Morin E."/>
            <person name="Salamov A."/>
            <person name="Lipzen A."/>
            <person name="Mereny Z."/>
            <person name="Hegedus B."/>
            <person name="Baldrian P."/>
            <person name="Stursova M."/>
            <person name="Weitz H."/>
            <person name="Taylor A."/>
            <person name="Grigoriev I.V."/>
            <person name="Nagy L.G."/>
            <person name="Martin F."/>
            <person name="Kauserud H."/>
        </authorList>
    </citation>
    <scope>NUCLEOTIDE SEQUENCE</scope>
    <source>
        <strain evidence="2">CBHHK173m</strain>
    </source>
</reference>
<evidence type="ECO:0000256" key="1">
    <source>
        <dbReference type="SAM" id="Phobius"/>
    </source>
</evidence>
<feature type="transmembrane region" description="Helical" evidence="1">
    <location>
        <begin position="190"/>
        <end position="208"/>
    </location>
</feature>
<organism evidence="2 3">
    <name type="scientific">Mycena belliarum</name>
    <dbReference type="NCBI Taxonomy" id="1033014"/>
    <lineage>
        <taxon>Eukaryota</taxon>
        <taxon>Fungi</taxon>
        <taxon>Dikarya</taxon>
        <taxon>Basidiomycota</taxon>
        <taxon>Agaricomycotina</taxon>
        <taxon>Agaricomycetes</taxon>
        <taxon>Agaricomycetidae</taxon>
        <taxon>Agaricales</taxon>
        <taxon>Marasmiineae</taxon>
        <taxon>Mycenaceae</taxon>
        <taxon>Mycena</taxon>
    </lineage>
</organism>